<accession>A0A9X1SJL9</accession>
<sequence>MRLWITAIALCLSGCVAPSVTKPLGTPLEQPSLEKLTGVWQMPNGDLIKIKNVERQLYFGVLQFDENERTFKAQTLEGIITTNADRKFLFVCGTGKTDEYFFSEVTQLGDDVITLRSPDPETFRQGVKEGKISGEIVTEKFREKEYERARIDADEDAFFAFLAEKGSDACFPPSSEQTYRRLKDSSSP</sequence>
<keyword evidence="2" id="KW-1185">Reference proteome</keyword>
<name>A0A9X1SJL9_9BACT</name>
<organism evidence="1 2">
    <name type="scientific">Blastopirellula sediminis</name>
    <dbReference type="NCBI Taxonomy" id="2894196"/>
    <lineage>
        <taxon>Bacteria</taxon>
        <taxon>Pseudomonadati</taxon>
        <taxon>Planctomycetota</taxon>
        <taxon>Planctomycetia</taxon>
        <taxon>Pirellulales</taxon>
        <taxon>Pirellulaceae</taxon>
        <taxon>Blastopirellula</taxon>
    </lineage>
</organism>
<gene>
    <name evidence="1" type="ORF">LOC68_27415</name>
</gene>
<dbReference type="EMBL" id="JAJKFT010000010">
    <property type="protein sequence ID" value="MCC9632141.1"/>
    <property type="molecule type" value="Genomic_DNA"/>
</dbReference>
<dbReference type="Proteomes" id="UP001139103">
    <property type="component" value="Unassembled WGS sequence"/>
</dbReference>
<protein>
    <submittedName>
        <fullName evidence="1">Uncharacterized protein</fullName>
    </submittedName>
</protein>
<reference evidence="1" key="1">
    <citation type="submission" date="2021-11" db="EMBL/GenBank/DDBJ databases">
        <title>Genome sequence.</title>
        <authorList>
            <person name="Sun Q."/>
        </authorList>
    </citation>
    <scope>NUCLEOTIDE SEQUENCE</scope>
    <source>
        <strain evidence="1">JC732</strain>
    </source>
</reference>
<proteinExistence type="predicted"/>
<evidence type="ECO:0000313" key="1">
    <source>
        <dbReference type="EMBL" id="MCC9632141.1"/>
    </source>
</evidence>
<comment type="caution">
    <text evidence="1">The sequence shown here is derived from an EMBL/GenBank/DDBJ whole genome shotgun (WGS) entry which is preliminary data.</text>
</comment>
<evidence type="ECO:0000313" key="2">
    <source>
        <dbReference type="Proteomes" id="UP001139103"/>
    </source>
</evidence>
<dbReference type="AlphaFoldDB" id="A0A9X1SJL9"/>
<dbReference type="RefSeq" id="WP_230224997.1">
    <property type="nucleotide sequence ID" value="NZ_JAJKFT010000010.1"/>
</dbReference>